<evidence type="ECO:0000313" key="1">
    <source>
        <dbReference type="EMBL" id="PPB08276.1"/>
    </source>
</evidence>
<proteinExistence type="predicted"/>
<dbReference type="AlphaFoldDB" id="A0AAP8QEC0"/>
<dbReference type="EMBL" id="PRKQ01000008">
    <property type="protein sequence ID" value="PPB08276.1"/>
    <property type="molecule type" value="Genomic_DNA"/>
</dbReference>
<name>A0AAP8QEC0_BRELA</name>
<accession>A0AAP8QEC0</accession>
<protein>
    <submittedName>
        <fullName evidence="1">Uncharacterized protein</fullName>
    </submittedName>
</protein>
<dbReference type="RefSeq" id="WP_104031530.1">
    <property type="nucleotide sequence ID" value="NZ_JANSGY010000005.1"/>
</dbReference>
<dbReference type="Proteomes" id="UP000239759">
    <property type="component" value="Unassembled WGS sequence"/>
</dbReference>
<organism evidence="1 2">
    <name type="scientific">Brevibacillus laterosporus</name>
    <name type="common">Bacillus laterosporus</name>
    <dbReference type="NCBI Taxonomy" id="1465"/>
    <lineage>
        <taxon>Bacteria</taxon>
        <taxon>Bacillati</taxon>
        <taxon>Bacillota</taxon>
        <taxon>Bacilli</taxon>
        <taxon>Bacillales</taxon>
        <taxon>Paenibacillaceae</taxon>
        <taxon>Brevibacillus</taxon>
    </lineage>
</organism>
<gene>
    <name evidence="1" type="ORF">C4A77_08840</name>
</gene>
<comment type="caution">
    <text evidence="1">The sequence shown here is derived from an EMBL/GenBank/DDBJ whole genome shotgun (WGS) entry which is preliminary data.</text>
</comment>
<sequence length="149" mass="17464">MNYEIQASALLSFVSFFYIHVEENIRQMYNPDFIIHKGTHEVSLLFQKEQVVKLTIVGNLISELTVISYDSFIPDRLMECLLEITNLPPRLSRYKRSPNNLINLREEIKNSLIMGKINLRSSGFAEWNEYKIGFKFSEEIILDKIMSLK</sequence>
<evidence type="ECO:0000313" key="2">
    <source>
        <dbReference type="Proteomes" id="UP000239759"/>
    </source>
</evidence>
<reference evidence="1 2" key="1">
    <citation type="submission" date="2018-02" db="EMBL/GenBank/DDBJ databases">
        <title>Comparative analysis of genomes of three Brevibacillus laterosporus strains producers of potent antimicrobials isolated from silage.</title>
        <authorList>
            <person name="Kojic M."/>
            <person name="Miljkovic M."/>
            <person name="Studholme D."/>
            <person name="Filipic B."/>
        </authorList>
    </citation>
    <scope>NUCLEOTIDE SEQUENCE [LARGE SCALE GENOMIC DNA]</scope>
    <source>
        <strain evidence="1 2">BGSP11</strain>
    </source>
</reference>